<dbReference type="RefSeq" id="WP_307474272.1">
    <property type="nucleotide sequence ID" value="NZ_JAUSUB010000007.1"/>
</dbReference>
<keyword evidence="3" id="KW-1185">Reference proteome</keyword>
<reference evidence="2 3" key="1">
    <citation type="submission" date="2023-07" db="EMBL/GenBank/DDBJ databases">
        <title>Genomic Encyclopedia of Type Strains, Phase IV (KMG-IV): sequencing the most valuable type-strain genomes for metagenomic binning, comparative biology and taxonomic classification.</title>
        <authorList>
            <person name="Goeker M."/>
        </authorList>
    </citation>
    <scope>NUCLEOTIDE SEQUENCE [LARGE SCALE GENOMIC DNA]</scope>
    <source>
        <strain evidence="2 3">DSM 23494</strain>
    </source>
</reference>
<dbReference type="Proteomes" id="UP001238088">
    <property type="component" value="Unassembled WGS sequence"/>
</dbReference>
<accession>A0ABU0AGG1</accession>
<dbReference type="EMBL" id="JAUSUB010000007">
    <property type="protein sequence ID" value="MDQ0270120.1"/>
    <property type="molecule type" value="Genomic_DNA"/>
</dbReference>
<keyword evidence="1" id="KW-1133">Transmembrane helix</keyword>
<comment type="caution">
    <text evidence="2">The sequence shown here is derived from an EMBL/GenBank/DDBJ whole genome shotgun (WGS) entry which is preliminary data.</text>
</comment>
<protein>
    <submittedName>
        <fullName evidence="2">Uncharacterized protein</fullName>
    </submittedName>
</protein>
<proteinExistence type="predicted"/>
<evidence type="ECO:0000313" key="2">
    <source>
        <dbReference type="EMBL" id="MDQ0270120.1"/>
    </source>
</evidence>
<feature type="transmembrane region" description="Helical" evidence="1">
    <location>
        <begin position="6"/>
        <end position="24"/>
    </location>
</feature>
<keyword evidence="1" id="KW-0812">Transmembrane</keyword>
<evidence type="ECO:0000256" key="1">
    <source>
        <dbReference type="SAM" id="Phobius"/>
    </source>
</evidence>
<evidence type="ECO:0000313" key="3">
    <source>
        <dbReference type="Proteomes" id="UP001238088"/>
    </source>
</evidence>
<gene>
    <name evidence="2" type="ORF">J2S17_001995</name>
</gene>
<keyword evidence="1" id="KW-0472">Membrane</keyword>
<sequence length="73" mass="8437">MNQNQFRGLMIVLIILIIAILFSFNNLAGAIRESSNYDGGINNELFRFNDNFEKYLEILEKNLIKLISIVETI</sequence>
<name>A0ABU0AGG1_9BACI</name>
<organism evidence="2 3">
    <name type="scientific">Cytobacillus purgationiresistens</name>
    <dbReference type="NCBI Taxonomy" id="863449"/>
    <lineage>
        <taxon>Bacteria</taxon>
        <taxon>Bacillati</taxon>
        <taxon>Bacillota</taxon>
        <taxon>Bacilli</taxon>
        <taxon>Bacillales</taxon>
        <taxon>Bacillaceae</taxon>
        <taxon>Cytobacillus</taxon>
    </lineage>
</organism>